<evidence type="ECO:0000313" key="2">
    <source>
        <dbReference type="EMBL" id="XCH43212.1"/>
    </source>
</evidence>
<dbReference type="EMBL" id="PP750962">
    <property type="protein sequence ID" value="XCH43212.1"/>
    <property type="molecule type" value="Genomic_DNA"/>
</dbReference>
<reference evidence="2" key="1">
    <citation type="submission" date="2024-04" db="EMBL/GenBank/DDBJ databases">
        <authorList>
            <person name="Gledhill A.E."/>
            <person name="Aguazul J.A."/>
            <person name="Arora A."/>
            <person name="Carby T.A."/>
            <person name="Cu A."/>
            <person name="Norman L.S."/>
            <person name="Parekh H."/>
            <person name="Patel S.R."/>
            <person name="Putnam S.L."/>
            <person name="Spalding G.K."/>
            <person name="Thomas J."/>
            <person name="Wallace P.J."/>
            <person name="King R.A."/>
            <person name="Rinehart C.A."/>
            <person name="Heard W.N."/>
            <person name="Ko C."/>
            <person name="Russell D.A."/>
            <person name="Jacobs-Sera D."/>
            <person name="Hatfull G.F."/>
        </authorList>
    </citation>
    <scope>NUCLEOTIDE SEQUENCE</scope>
</reference>
<name>A0AAU8GNI3_9CAUD</name>
<feature type="compositionally biased region" description="Basic and acidic residues" evidence="1">
    <location>
        <begin position="91"/>
        <end position="109"/>
    </location>
</feature>
<proteinExistence type="predicted"/>
<sequence>MSELSAREIPVTWAAGGKLPNAIIVGRDGFYVRWQENARSLQLCVGHVDVVGGLWQEWADGGADLDDVVRRPELIRNHARRMISAARRKHTELTHTNRQEVRDNERETQAKLAKLTEGGN</sequence>
<organism evidence="2">
    <name type="scientific">Mycobacterium Phage Xandras</name>
    <dbReference type="NCBI Taxonomy" id="3158891"/>
    <lineage>
        <taxon>Viruses</taxon>
        <taxon>Duplodnaviria</taxon>
        <taxon>Heunggongvirae</taxon>
        <taxon>Uroviricota</taxon>
        <taxon>Caudoviricetes</taxon>
    </lineage>
</organism>
<gene>
    <name evidence="2" type="primary">133</name>
    <name evidence="2" type="ORF">SEA_XANDRAS_133</name>
</gene>
<protein>
    <submittedName>
        <fullName evidence="2">Uncharacterized protein</fullName>
    </submittedName>
</protein>
<feature type="region of interest" description="Disordered" evidence="1">
    <location>
        <begin position="88"/>
        <end position="120"/>
    </location>
</feature>
<evidence type="ECO:0000256" key="1">
    <source>
        <dbReference type="SAM" id="MobiDB-lite"/>
    </source>
</evidence>
<accession>A0AAU8GNI3</accession>